<dbReference type="InterPro" id="IPR011256">
    <property type="entry name" value="Reg_factor_effector_dom_sf"/>
</dbReference>
<dbReference type="SMART" id="SM00422">
    <property type="entry name" value="HTH_MERR"/>
    <property type="match status" value="1"/>
</dbReference>
<dbReference type="PATRIC" id="fig|1233171.3.peg.2207"/>
<dbReference type="AlphaFoldDB" id="T4VI26"/>
<feature type="coiled-coil region" evidence="5">
    <location>
        <begin position="79"/>
        <end position="113"/>
    </location>
</feature>
<dbReference type="Pfam" id="PF06445">
    <property type="entry name" value="GyrI-like"/>
    <property type="match status" value="1"/>
</dbReference>
<evidence type="ECO:0000256" key="4">
    <source>
        <dbReference type="ARBA" id="ARBA00023163"/>
    </source>
</evidence>
<evidence type="ECO:0000259" key="6">
    <source>
        <dbReference type="PROSITE" id="PS50937"/>
    </source>
</evidence>
<dbReference type="PANTHER" id="PTHR30204">
    <property type="entry name" value="REDOX-CYCLING DRUG-SENSING TRANSCRIPTIONAL ACTIVATOR SOXR"/>
    <property type="match status" value="1"/>
</dbReference>
<dbReference type="PROSITE" id="PS50937">
    <property type="entry name" value="HTH_MERR_2"/>
    <property type="match status" value="1"/>
</dbReference>
<evidence type="ECO:0000313" key="8">
    <source>
        <dbReference type="Proteomes" id="UP000015688"/>
    </source>
</evidence>
<keyword evidence="2" id="KW-0805">Transcription regulation</keyword>
<evidence type="ECO:0000256" key="1">
    <source>
        <dbReference type="ARBA" id="ARBA00022491"/>
    </source>
</evidence>
<dbReference type="Proteomes" id="UP000015688">
    <property type="component" value="Unassembled WGS sequence"/>
</dbReference>
<dbReference type="Gene3D" id="3.20.80.10">
    <property type="entry name" value="Regulatory factor, effector binding domain"/>
    <property type="match status" value="1"/>
</dbReference>
<dbReference type="InterPro" id="IPR029442">
    <property type="entry name" value="GyrI-like"/>
</dbReference>
<dbReference type="SUPFAM" id="SSF46955">
    <property type="entry name" value="Putative DNA-binding domain"/>
    <property type="match status" value="1"/>
</dbReference>
<evidence type="ECO:0000256" key="3">
    <source>
        <dbReference type="ARBA" id="ARBA00023125"/>
    </source>
</evidence>
<dbReference type="RefSeq" id="WP_021433451.1">
    <property type="nucleotide sequence ID" value="NZ_AVNC01000015.1"/>
</dbReference>
<evidence type="ECO:0000256" key="5">
    <source>
        <dbReference type="SAM" id="Coils"/>
    </source>
</evidence>
<dbReference type="GO" id="GO:0003677">
    <property type="term" value="F:DNA binding"/>
    <property type="evidence" value="ECO:0007669"/>
    <property type="project" value="UniProtKB-KW"/>
</dbReference>
<keyword evidence="1" id="KW-0678">Repressor</keyword>
<comment type="caution">
    <text evidence="7">The sequence shown here is derived from an EMBL/GenBank/DDBJ whole genome shotgun (WGS) entry which is preliminary data.</text>
</comment>
<keyword evidence="4" id="KW-0804">Transcription</keyword>
<dbReference type="EMBL" id="AVNC01000015">
    <property type="protein sequence ID" value="EQK43374.1"/>
    <property type="molecule type" value="Genomic_DNA"/>
</dbReference>
<dbReference type="InterPro" id="IPR000551">
    <property type="entry name" value="MerR-type_HTH_dom"/>
</dbReference>
<dbReference type="Gene3D" id="1.10.1660.10">
    <property type="match status" value="1"/>
</dbReference>
<feature type="domain" description="HTH merR-type" evidence="6">
    <location>
        <begin position="2"/>
        <end position="72"/>
    </location>
</feature>
<accession>T4VI26</accession>
<gene>
    <name evidence="7" type="ORF">C672_2318</name>
</gene>
<organism evidence="7 8">
    <name type="scientific">Paraclostridium bifermentans ATCC 638 = DSM 14991</name>
    <dbReference type="NCBI Taxonomy" id="1233171"/>
    <lineage>
        <taxon>Bacteria</taxon>
        <taxon>Bacillati</taxon>
        <taxon>Bacillota</taxon>
        <taxon>Clostridia</taxon>
        <taxon>Peptostreptococcales</taxon>
        <taxon>Peptostreptococcaceae</taxon>
        <taxon>Paraclostridium</taxon>
    </lineage>
</organism>
<name>T4VI26_PARBF</name>
<keyword evidence="3" id="KW-0238">DNA-binding</keyword>
<dbReference type="InterPro" id="IPR047057">
    <property type="entry name" value="MerR_fam"/>
</dbReference>
<dbReference type="GeneID" id="67473157"/>
<reference evidence="7 8" key="1">
    <citation type="submission" date="2013-06" db="EMBL/GenBank/DDBJ databases">
        <authorList>
            <person name="Walk S."/>
            <person name="Aronoff D."/>
            <person name="Young V.Y."/>
            <person name="Marsh J."/>
            <person name="Harrison L."/>
            <person name="Daugherty S.C."/>
            <person name="Shefchek K.A."/>
            <person name="Hine E.E."/>
            <person name="Tallon L.J."/>
            <person name="Sadzewicz L.K."/>
            <person name="Rasko D.A."/>
        </authorList>
    </citation>
    <scope>NUCLEOTIDE SEQUENCE [LARGE SCALE GENOMIC DNA]</scope>
    <source>
        <strain evidence="7 8">ATCC 638</strain>
    </source>
</reference>
<dbReference type="GO" id="GO:0003700">
    <property type="term" value="F:DNA-binding transcription factor activity"/>
    <property type="evidence" value="ECO:0007669"/>
    <property type="project" value="InterPro"/>
</dbReference>
<keyword evidence="5" id="KW-0175">Coiled coil</keyword>
<evidence type="ECO:0000256" key="2">
    <source>
        <dbReference type="ARBA" id="ARBA00023015"/>
    </source>
</evidence>
<sequence>MNFTVGELAKLNGMNKQTLIYYDNIDLFKPKVVDENNGYRYYTSDQLEVLDSILVLRELGIPIKEIKDFLIKRDDNKALILLKEQKIKLQSQLKNLKKSIARLENKIETIESLNEYDDKVYFQELQSEFIITQKVEEPFQLLQTDIAFKKLLTIVNKNKYPYNYQVGTIISLENLLSKNYTTAHSVFFPLHNKLSAPNVLKKAEGLYAITLHKGEYKDVGKTYEILIDNINKNGYEMAGPSFEYGILDSLTSYSSKDYITKISIPIKKALAIF</sequence>
<dbReference type="PANTHER" id="PTHR30204:SF69">
    <property type="entry name" value="MERR-FAMILY TRANSCRIPTIONAL REGULATOR"/>
    <property type="match status" value="1"/>
</dbReference>
<proteinExistence type="predicted"/>
<protein>
    <submittedName>
        <fullName evidence="7">MerR regulatory family protein</fullName>
    </submittedName>
</protein>
<evidence type="ECO:0000313" key="7">
    <source>
        <dbReference type="EMBL" id="EQK43374.1"/>
    </source>
</evidence>
<dbReference type="Pfam" id="PF13411">
    <property type="entry name" value="MerR_1"/>
    <property type="match status" value="1"/>
</dbReference>
<dbReference type="CDD" id="cd01107">
    <property type="entry name" value="HTH_BmrR"/>
    <property type="match status" value="1"/>
</dbReference>
<dbReference type="InterPro" id="IPR009061">
    <property type="entry name" value="DNA-bd_dom_put_sf"/>
</dbReference>
<dbReference type="SUPFAM" id="SSF55136">
    <property type="entry name" value="Probable bacterial effector-binding domain"/>
    <property type="match status" value="1"/>
</dbReference>